<keyword evidence="9" id="KW-0319">Glycerol metabolism</keyword>
<keyword evidence="8" id="KW-0812">Transmembrane</keyword>
<keyword evidence="11" id="KW-1133">Transmembrane helix</keyword>
<dbReference type="GO" id="GO:0006071">
    <property type="term" value="P:glycerol metabolic process"/>
    <property type="evidence" value="ECO:0007669"/>
    <property type="project" value="UniProtKB-UniRule"/>
</dbReference>
<dbReference type="GO" id="GO:0004144">
    <property type="term" value="F:diacylglycerol O-acyltransferase activity"/>
    <property type="evidence" value="ECO:0007669"/>
    <property type="project" value="UniProtKB-UniRule"/>
</dbReference>
<evidence type="ECO:0000256" key="14">
    <source>
        <dbReference type="ARBA" id="ARBA00023315"/>
    </source>
</evidence>
<comment type="function">
    <text evidence="16">Catalyzes the terminal and only committed step in triacylglycerol synthesis by using diacylglycerol and fatty acyl CoA as substrates.</text>
</comment>
<keyword evidence="14 16" id="KW-0012">Acyltransferase</keyword>
<evidence type="ECO:0000256" key="1">
    <source>
        <dbReference type="ARBA" id="ARBA00004477"/>
    </source>
</evidence>
<keyword evidence="6 16" id="KW-0444">Lipid biosynthesis</keyword>
<evidence type="ECO:0000256" key="11">
    <source>
        <dbReference type="ARBA" id="ARBA00022989"/>
    </source>
</evidence>
<evidence type="ECO:0000256" key="8">
    <source>
        <dbReference type="ARBA" id="ARBA00022692"/>
    </source>
</evidence>
<evidence type="ECO:0000256" key="7">
    <source>
        <dbReference type="ARBA" id="ARBA00022679"/>
    </source>
</evidence>
<protein>
    <recommendedName>
        <fullName evidence="5 16">Diacylglycerol O-acyltransferase</fullName>
        <ecNumber evidence="5 16">2.3.1.20</ecNumber>
    </recommendedName>
</protein>
<evidence type="ECO:0000256" key="4">
    <source>
        <dbReference type="ARBA" id="ARBA00005420"/>
    </source>
</evidence>
<proteinExistence type="inferred from homology"/>
<comment type="catalytic activity">
    <reaction evidence="15 16">
        <text>an acyl-CoA + a 1,2-diacyl-sn-glycerol = a triacyl-sn-glycerol + CoA</text>
        <dbReference type="Rhea" id="RHEA:10868"/>
        <dbReference type="ChEBI" id="CHEBI:17815"/>
        <dbReference type="ChEBI" id="CHEBI:57287"/>
        <dbReference type="ChEBI" id="CHEBI:58342"/>
        <dbReference type="ChEBI" id="CHEBI:64615"/>
        <dbReference type="EC" id="2.3.1.20"/>
    </reaction>
</comment>
<dbReference type="GO" id="GO:0005789">
    <property type="term" value="C:endoplasmic reticulum membrane"/>
    <property type="evidence" value="ECO:0007669"/>
    <property type="project" value="UniProtKB-SubCell"/>
</dbReference>
<evidence type="ECO:0000256" key="5">
    <source>
        <dbReference type="ARBA" id="ARBA00013244"/>
    </source>
</evidence>
<evidence type="ECO:0000256" key="2">
    <source>
        <dbReference type="ARBA" id="ARBA00004771"/>
    </source>
</evidence>
<keyword evidence="10 16" id="KW-0256">Endoplasmic reticulum</keyword>
<dbReference type="AlphaFoldDB" id="A0A9W8IAZ1"/>
<comment type="pathway">
    <text evidence="3">Lipid metabolism.</text>
</comment>
<comment type="pathway">
    <text evidence="2 16">Glycerolipid metabolism; triacylglycerol biosynthesis.</text>
</comment>
<dbReference type="InterPro" id="IPR007130">
    <property type="entry name" value="DAGAT"/>
</dbReference>
<evidence type="ECO:0000256" key="15">
    <source>
        <dbReference type="ARBA" id="ARBA00048109"/>
    </source>
</evidence>
<evidence type="ECO:0000256" key="9">
    <source>
        <dbReference type="ARBA" id="ARBA00022798"/>
    </source>
</evidence>
<dbReference type="CDD" id="cd07987">
    <property type="entry name" value="LPLAT_MGAT-like"/>
    <property type="match status" value="1"/>
</dbReference>
<evidence type="ECO:0000256" key="3">
    <source>
        <dbReference type="ARBA" id="ARBA00005189"/>
    </source>
</evidence>
<evidence type="ECO:0000256" key="10">
    <source>
        <dbReference type="ARBA" id="ARBA00022824"/>
    </source>
</evidence>
<reference evidence="18" key="1">
    <citation type="submission" date="2022-07" db="EMBL/GenBank/DDBJ databases">
        <title>Phylogenomic reconstructions and comparative analyses of Kickxellomycotina fungi.</title>
        <authorList>
            <person name="Reynolds N.K."/>
            <person name="Stajich J.E."/>
            <person name="Barry K."/>
            <person name="Grigoriev I.V."/>
            <person name="Crous P."/>
            <person name="Smith M.E."/>
        </authorList>
    </citation>
    <scope>NUCLEOTIDE SEQUENCE</scope>
    <source>
        <strain evidence="18">NRRL 1566</strain>
    </source>
</reference>
<name>A0A9W8IAZ1_9FUNG</name>
<evidence type="ECO:0000256" key="6">
    <source>
        <dbReference type="ARBA" id="ARBA00022516"/>
    </source>
</evidence>
<dbReference type="PANTHER" id="PTHR12317:SF0">
    <property type="entry name" value="ACYLTRANSFERASE"/>
    <property type="match status" value="1"/>
</dbReference>
<evidence type="ECO:0000256" key="17">
    <source>
        <dbReference type="SAM" id="MobiDB-lite"/>
    </source>
</evidence>
<dbReference type="Proteomes" id="UP001139887">
    <property type="component" value="Unassembled WGS sequence"/>
</dbReference>
<dbReference type="EMBL" id="JANBUW010000005">
    <property type="protein sequence ID" value="KAJ2852156.1"/>
    <property type="molecule type" value="Genomic_DNA"/>
</dbReference>
<gene>
    <name evidence="18" type="primary">DGA1</name>
    <name evidence="18" type="ORF">IWW36_000536</name>
</gene>
<dbReference type="Pfam" id="PF03982">
    <property type="entry name" value="DAGAT"/>
    <property type="match status" value="1"/>
</dbReference>
<evidence type="ECO:0000313" key="18">
    <source>
        <dbReference type="EMBL" id="KAJ2852156.1"/>
    </source>
</evidence>
<evidence type="ECO:0000256" key="12">
    <source>
        <dbReference type="ARBA" id="ARBA00023098"/>
    </source>
</evidence>
<dbReference type="OrthoDB" id="264532at2759"/>
<evidence type="ECO:0000256" key="16">
    <source>
        <dbReference type="RuleBase" id="RU367023"/>
    </source>
</evidence>
<accession>A0A9W8IAZ1</accession>
<dbReference type="GO" id="GO:0019432">
    <property type="term" value="P:triglyceride biosynthetic process"/>
    <property type="evidence" value="ECO:0007669"/>
    <property type="project" value="UniProtKB-UniRule"/>
</dbReference>
<organism evidence="18 19">
    <name type="scientific">Coemansia brasiliensis</name>
    <dbReference type="NCBI Taxonomy" id="2650707"/>
    <lineage>
        <taxon>Eukaryota</taxon>
        <taxon>Fungi</taxon>
        <taxon>Fungi incertae sedis</taxon>
        <taxon>Zoopagomycota</taxon>
        <taxon>Kickxellomycotina</taxon>
        <taxon>Kickxellomycetes</taxon>
        <taxon>Kickxellales</taxon>
        <taxon>Kickxellaceae</taxon>
        <taxon>Coemansia</taxon>
    </lineage>
</organism>
<feature type="region of interest" description="Disordered" evidence="17">
    <location>
        <begin position="1"/>
        <end position="37"/>
    </location>
</feature>
<comment type="similarity">
    <text evidence="4 16">Belongs to the diacylglycerol acyltransferase family.</text>
</comment>
<comment type="caution">
    <text evidence="18">The sequence shown here is derived from an EMBL/GenBank/DDBJ whole genome shotgun (WGS) entry which is preliminary data.</text>
</comment>
<dbReference type="EC" id="2.3.1.20" evidence="5 16"/>
<keyword evidence="13" id="KW-0472">Membrane</keyword>
<keyword evidence="19" id="KW-1185">Reference proteome</keyword>
<dbReference type="PANTHER" id="PTHR12317">
    <property type="entry name" value="DIACYLGLYCEROL O-ACYLTRANSFERASE"/>
    <property type="match status" value="1"/>
</dbReference>
<evidence type="ECO:0000256" key="13">
    <source>
        <dbReference type="ARBA" id="ARBA00023136"/>
    </source>
</evidence>
<comment type="subcellular location">
    <subcellularLocation>
        <location evidence="1 16">Endoplasmic reticulum membrane</location>
        <topology evidence="1 16">Multi-pass membrane protein</topology>
    </subcellularLocation>
</comment>
<evidence type="ECO:0000313" key="19">
    <source>
        <dbReference type="Proteomes" id="UP001139887"/>
    </source>
</evidence>
<keyword evidence="7 18" id="KW-0808">Transferase</keyword>
<sequence>MADVCRSTGISHKTAPLPAGGDAKSTAIPEDESADQPQPRQWTLALASMWIPTVDISDEWAARFARFSEFMQETLTTSMVTLWTTSPVWTLVLYIYLLTYVESLRTLLVIYLAYCFFDPRPYDGVGRRFSCISKLPLWEHVNAYFQPKMVFEAPLDAKKKYVFGSHPHGVIAYVSQLIAGTTGLGIESHFPGLVVRGVTMPAAFAVPFFRDYVLAMGCLSCDRSSIRRILSDRHHRLHQSLLVVVGGAEESMLAHEGSANLVLLKRRGFIREAIRAGCDLVPIYNFNENSIYKLVDNRPGSLIHRFEMAVKSLFGFTILIFHGRNVFFTPYRTQLVSVVGTPIPVRRNWDPSESEITHYHQLYVEELTRLYRKYKPRYAPDAQDIQFIA</sequence>
<keyword evidence="12 16" id="KW-0443">Lipid metabolism</keyword>